<dbReference type="AlphaFoldDB" id="A0A937XED2"/>
<evidence type="ECO:0000256" key="4">
    <source>
        <dbReference type="ARBA" id="ARBA00023015"/>
    </source>
</evidence>
<dbReference type="GO" id="GO:0005524">
    <property type="term" value="F:ATP binding"/>
    <property type="evidence" value="ECO:0007669"/>
    <property type="project" value="UniProtKB-KW"/>
</dbReference>
<proteinExistence type="predicted"/>
<dbReference type="Pfam" id="PF00158">
    <property type="entry name" value="Sigma54_activat"/>
    <property type="match status" value="1"/>
</dbReference>
<keyword evidence="5" id="KW-0238">DNA-binding</keyword>
<accession>A0A937XED2</accession>
<dbReference type="GO" id="GO:0000160">
    <property type="term" value="P:phosphorelay signal transduction system"/>
    <property type="evidence" value="ECO:0007669"/>
    <property type="project" value="UniProtKB-KW"/>
</dbReference>
<dbReference type="EMBL" id="VGIY01000562">
    <property type="protein sequence ID" value="MBM3318954.1"/>
    <property type="molecule type" value="Genomic_DNA"/>
</dbReference>
<dbReference type="Gene3D" id="1.25.40.10">
    <property type="entry name" value="Tetratricopeptide repeat domain"/>
    <property type="match status" value="2"/>
</dbReference>
<dbReference type="GO" id="GO:0006355">
    <property type="term" value="P:regulation of DNA-templated transcription"/>
    <property type="evidence" value="ECO:0007669"/>
    <property type="project" value="InterPro"/>
</dbReference>
<dbReference type="InterPro" id="IPR025944">
    <property type="entry name" value="Sigma_54_int_dom_CS"/>
</dbReference>
<gene>
    <name evidence="9" type="ORF">FJY75_13985</name>
</gene>
<evidence type="ECO:0000256" key="6">
    <source>
        <dbReference type="ARBA" id="ARBA00023159"/>
    </source>
</evidence>
<dbReference type="InterPro" id="IPR027417">
    <property type="entry name" value="P-loop_NTPase"/>
</dbReference>
<dbReference type="PROSITE" id="PS00675">
    <property type="entry name" value="SIGMA54_INTERACT_1"/>
    <property type="match status" value="1"/>
</dbReference>
<name>A0A937XED2_UNCEI</name>
<dbReference type="SMART" id="SM00382">
    <property type="entry name" value="AAA"/>
    <property type="match status" value="1"/>
</dbReference>
<dbReference type="Gene3D" id="1.10.8.60">
    <property type="match status" value="1"/>
</dbReference>
<evidence type="ECO:0000256" key="2">
    <source>
        <dbReference type="ARBA" id="ARBA00022840"/>
    </source>
</evidence>
<evidence type="ECO:0000256" key="1">
    <source>
        <dbReference type="ARBA" id="ARBA00022741"/>
    </source>
</evidence>
<feature type="non-terminal residue" evidence="9">
    <location>
        <position position="588"/>
    </location>
</feature>
<evidence type="ECO:0000259" key="8">
    <source>
        <dbReference type="PROSITE" id="PS50045"/>
    </source>
</evidence>
<evidence type="ECO:0000256" key="7">
    <source>
        <dbReference type="ARBA" id="ARBA00023163"/>
    </source>
</evidence>
<organism evidence="9 10">
    <name type="scientific">Eiseniibacteriota bacterium</name>
    <dbReference type="NCBI Taxonomy" id="2212470"/>
    <lineage>
        <taxon>Bacteria</taxon>
        <taxon>Candidatus Eiseniibacteriota</taxon>
    </lineage>
</organism>
<keyword evidence="3" id="KW-0902">Two-component regulatory system</keyword>
<feature type="non-terminal residue" evidence="9">
    <location>
        <position position="1"/>
    </location>
</feature>
<sequence length="588" mass="62887">RRGALAEANSLYARASQLYWQSGNLSGHAVVLLNRAWAVGLIGLLPQSAALFEEAGQQAHSLGRATTELLARLGLGWVAVRGGDLAQARARLLGAWREARRRRLPREETLALAYLAEAYALRGETARADRALRRAEGIAERLAPEGDLALEVRIRGAMVALARGDLEGSRAEARRALALARRAGMRWEEAQALRLEGMASAQRGHRREARRVLQRALILLESMGEQLERRVVLAWLAAVRPLGEPERASTGAGLWGGSDAALRFWLGHPLLGPPSTGRLAADPRAAGGGGSAAVAGDRAGARLRAGEPFAAEVTPPAPVWAELGLVTRSPALIAVLRQVEVFATSELPILILGETGTGKDLVAQAVHALSGLSGRHVPVNCAATRKDLFVAELFGARKGAYTGADRDRSGLIEEARGGTLFLDEVADLEAEAQGFLLRFLDSGEIRALGDAQTRRVKARVVAATCVDLAERVAEGRFRPDLYGRLAGLVVHLPPLRERSEDLGPIASALWRREGGESADCARVFTPGVLALLAGCRWPGNVRELRHAVGRAMLYTRTHGADAARASLEDWAARMRASAAQGEPRGAQD</sequence>
<dbReference type="PROSITE" id="PS00688">
    <property type="entry name" value="SIGMA54_INTERACT_3"/>
    <property type="match status" value="1"/>
</dbReference>
<dbReference type="PANTHER" id="PTHR32071:SF95">
    <property type="entry name" value="DNA-BINDING TRANSCRIPTIONAL REGULATOR NTRC"/>
    <property type="match status" value="1"/>
</dbReference>
<dbReference type="InterPro" id="IPR011990">
    <property type="entry name" value="TPR-like_helical_dom_sf"/>
</dbReference>
<dbReference type="Gene3D" id="3.40.50.300">
    <property type="entry name" value="P-loop containing nucleotide triphosphate hydrolases"/>
    <property type="match status" value="1"/>
</dbReference>
<dbReference type="FunFam" id="3.40.50.300:FF:000006">
    <property type="entry name" value="DNA-binding transcriptional regulator NtrC"/>
    <property type="match status" value="1"/>
</dbReference>
<keyword evidence="7" id="KW-0804">Transcription</keyword>
<evidence type="ECO:0000313" key="10">
    <source>
        <dbReference type="Proteomes" id="UP000748308"/>
    </source>
</evidence>
<protein>
    <submittedName>
        <fullName evidence="9">Sigma 54-interacting transcriptional regulator</fullName>
    </submittedName>
</protein>
<reference evidence="9" key="1">
    <citation type="submission" date="2019-03" db="EMBL/GenBank/DDBJ databases">
        <title>Lake Tanganyika Metagenome-Assembled Genomes (MAGs).</title>
        <authorList>
            <person name="Tran P."/>
        </authorList>
    </citation>
    <scope>NUCLEOTIDE SEQUENCE</scope>
    <source>
        <strain evidence="9">M_DeepCast_400m_m2_100</strain>
    </source>
</reference>
<evidence type="ECO:0000256" key="5">
    <source>
        <dbReference type="ARBA" id="ARBA00023125"/>
    </source>
</evidence>
<dbReference type="SUPFAM" id="SSF52540">
    <property type="entry name" value="P-loop containing nucleoside triphosphate hydrolases"/>
    <property type="match status" value="1"/>
</dbReference>
<evidence type="ECO:0000313" key="9">
    <source>
        <dbReference type="EMBL" id="MBM3318954.1"/>
    </source>
</evidence>
<keyword evidence="4" id="KW-0805">Transcription regulation</keyword>
<dbReference type="SUPFAM" id="SSF48452">
    <property type="entry name" value="TPR-like"/>
    <property type="match status" value="1"/>
</dbReference>
<dbReference type="Pfam" id="PF25601">
    <property type="entry name" value="AAA_lid_14"/>
    <property type="match status" value="1"/>
</dbReference>
<dbReference type="InterPro" id="IPR002078">
    <property type="entry name" value="Sigma_54_int"/>
</dbReference>
<dbReference type="PANTHER" id="PTHR32071">
    <property type="entry name" value="TRANSCRIPTIONAL REGULATORY PROTEIN"/>
    <property type="match status" value="1"/>
</dbReference>
<dbReference type="GO" id="GO:0003677">
    <property type="term" value="F:DNA binding"/>
    <property type="evidence" value="ECO:0007669"/>
    <property type="project" value="UniProtKB-KW"/>
</dbReference>
<dbReference type="InterPro" id="IPR058031">
    <property type="entry name" value="AAA_lid_NorR"/>
</dbReference>
<keyword evidence="6" id="KW-0010">Activator</keyword>
<dbReference type="PROSITE" id="PS50045">
    <property type="entry name" value="SIGMA54_INTERACT_4"/>
    <property type="match status" value="1"/>
</dbReference>
<dbReference type="InterPro" id="IPR025662">
    <property type="entry name" value="Sigma_54_int_dom_ATP-bd_1"/>
</dbReference>
<keyword evidence="1" id="KW-0547">Nucleotide-binding</keyword>
<evidence type="ECO:0000256" key="3">
    <source>
        <dbReference type="ARBA" id="ARBA00023012"/>
    </source>
</evidence>
<feature type="domain" description="Sigma-54 factor interaction" evidence="8">
    <location>
        <begin position="325"/>
        <end position="553"/>
    </location>
</feature>
<dbReference type="Proteomes" id="UP000748308">
    <property type="component" value="Unassembled WGS sequence"/>
</dbReference>
<dbReference type="CDD" id="cd00009">
    <property type="entry name" value="AAA"/>
    <property type="match status" value="1"/>
</dbReference>
<dbReference type="InterPro" id="IPR003593">
    <property type="entry name" value="AAA+_ATPase"/>
</dbReference>
<comment type="caution">
    <text evidence="9">The sequence shown here is derived from an EMBL/GenBank/DDBJ whole genome shotgun (WGS) entry which is preliminary data.</text>
</comment>
<keyword evidence="2" id="KW-0067">ATP-binding</keyword>